<comment type="similarity">
    <text evidence="1">Belongs to the transglycosylase Slt family.</text>
</comment>
<dbReference type="Gene3D" id="1.10.530.10">
    <property type="match status" value="1"/>
</dbReference>
<organism evidence="3 4">
    <name type="scientific">Zooshikella ganghwensis</name>
    <dbReference type="NCBI Taxonomy" id="202772"/>
    <lineage>
        <taxon>Bacteria</taxon>
        <taxon>Pseudomonadati</taxon>
        <taxon>Pseudomonadota</taxon>
        <taxon>Gammaproteobacteria</taxon>
        <taxon>Oceanospirillales</taxon>
        <taxon>Zooshikellaceae</taxon>
        <taxon>Zooshikella</taxon>
    </lineage>
</organism>
<reference evidence="3 4" key="1">
    <citation type="submission" date="2017-04" db="EMBL/GenBank/DDBJ databases">
        <title>Draft genome sequence of Zooshikella ganghwensis VG4 isolated from Red Sea sediments.</title>
        <authorList>
            <person name="Rehman Z."/>
            <person name="Alam I."/>
            <person name="Kamau A."/>
            <person name="Bajic V."/>
            <person name="Leiknes T."/>
        </authorList>
    </citation>
    <scope>NUCLEOTIDE SEQUENCE [LARGE SCALE GENOMIC DNA]</scope>
    <source>
        <strain evidence="3 4">VG4</strain>
    </source>
</reference>
<dbReference type="InterPro" id="IPR023346">
    <property type="entry name" value="Lysozyme-like_dom_sf"/>
</dbReference>
<evidence type="ECO:0000313" key="4">
    <source>
        <dbReference type="Proteomes" id="UP000257039"/>
    </source>
</evidence>
<evidence type="ECO:0000259" key="2">
    <source>
        <dbReference type="Pfam" id="PF01464"/>
    </source>
</evidence>
<keyword evidence="4" id="KW-1185">Reference proteome</keyword>
<dbReference type="PANTHER" id="PTHR37423">
    <property type="entry name" value="SOLUBLE LYTIC MUREIN TRANSGLYCOSYLASE-RELATED"/>
    <property type="match status" value="1"/>
</dbReference>
<dbReference type="PANTHER" id="PTHR37423:SF2">
    <property type="entry name" value="MEMBRANE-BOUND LYTIC MUREIN TRANSGLYCOSYLASE C"/>
    <property type="match status" value="1"/>
</dbReference>
<dbReference type="EMBL" id="NDXW01000001">
    <property type="protein sequence ID" value="RDH43078.1"/>
    <property type="molecule type" value="Genomic_DNA"/>
</dbReference>
<name>A0A4P9VIL9_9GAMM</name>
<dbReference type="Proteomes" id="UP000257039">
    <property type="component" value="Unassembled WGS sequence"/>
</dbReference>
<evidence type="ECO:0000256" key="1">
    <source>
        <dbReference type="ARBA" id="ARBA00007734"/>
    </source>
</evidence>
<dbReference type="Pfam" id="PF01464">
    <property type="entry name" value="SLT"/>
    <property type="match status" value="1"/>
</dbReference>
<gene>
    <name evidence="3" type="ORF">B9G39_06230</name>
</gene>
<sequence>MQQLHVISNQLKNDTLFQLDFKTALCLAAFFLSLFVQPGFAGRQQPADAEIRSLLKKTVSEASSFYDKYDAEVWLVDMNSRMARFVKAPDKRLAMLKMIHQEATRAGLQPELVLSVIHVESLFNRFAVSRVGAQGIMQVMPFWKNEIGRPQDNLIDLATNLRYGCTILSHYIKKERGDLIRALARYNGSLGKTWYPRKVMTAMYKYWYPQ</sequence>
<dbReference type="SUPFAM" id="SSF53955">
    <property type="entry name" value="Lysozyme-like"/>
    <property type="match status" value="1"/>
</dbReference>
<comment type="caution">
    <text evidence="3">The sequence shown here is derived from an EMBL/GenBank/DDBJ whole genome shotgun (WGS) entry which is preliminary data.</text>
</comment>
<dbReference type="CDD" id="cd00254">
    <property type="entry name" value="LT-like"/>
    <property type="match status" value="1"/>
</dbReference>
<dbReference type="InterPro" id="IPR008258">
    <property type="entry name" value="Transglycosylase_SLT_dom_1"/>
</dbReference>
<protein>
    <submittedName>
        <fullName evidence="3">Lytic transglycosylase domain-containing protein</fullName>
    </submittedName>
</protein>
<dbReference type="AlphaFoldDB" id="A0A4P9VIL9"/>
<evidence type="ECO:0000313" key="3">
    <source>
        <dbReference type="EMBL" id="RDH43078.1"/>
    </source>
</evidence>
<feature type="domain" description="Transglycosylase SLT" evidence="2">
    <location>
        <begin position="98"/>
        <end position="194"/>
    </location>
</feature>
<proteinExistence type="inferred from homology"/>
<dbReference type="RefSeq" id="WP_084611050.1">
    <property type="nucleotide sequence ID" value="NZ_JAEVHG010000001.1"/>
</dbReference>
<accession>A0A4P9VIL9</accession>